<feature type="compositionally biased region" description="Low complexity" evidence="1">
    <location>
        <begin position="131"/>
        <end position="146"/>
    </location>
</feature>
<gene>
    <name evidence="3" type="ORF">PGLA1383_LOCUS41861</name>
</gene>
<feature type="compositionally biased region" description="Low complexity" evidence="1">
    <location>
        <begin position="704"/>
        <end position="721"/>
    </location>
</feature>
<feature type="compositionally biased region" description="Polar residues" evidence="1">
    <location>
        <begin position="1"/>
        <end position="10"/>
    </location>
</feature>
<dbReference type="AlphaFoldDB" id="A0A813GES2"/>
<protein>
    <recommendedName>
        <fullName evidence="2">WW domain-containing protein</fullName>
    </recommendedName>
</protein>
<dbReference type="InterPro" id="IPR001202">
    <property type="entry name" value="WW_dom"/>
</dbReference>
<evidence type="ECO:0000313" key="3">
    <source>
        <dbReference type="EMBL" id="CAE8624757.1"/>
    </source>
</evidence>
<proteinExistence type="predicted"/>
<feature type="compositionally biased region" description="Polar residues" evidence="1">
    <location>
        <begin position="556"/>
        <end position="567"/>
    </location>
</feature>
<dbReference type="Proteomes" id="UP000654075">
    <property type="component" value="Unassembled WGS sequence"/>
</dbReference>
<organism evidence="3 4">
    <name type="scientific">Polarella glacialis</name>
    <name type="common">Dinoflagellate</name>
    <dbReference type="NCBI Taxonomy" id="89957"/>
    <lineage>
        <taxon>Eukaryota</taxon>
        <taxon>Sar</taxon>
        <taxon>Alveolata</taxon>
        <taxon>Dinophyceae</taxon>
        <taxon>Suessiales</taxon>
        <taxon>Suessiaceae</taxon>
        <taxon>Polarella</taxon>
    </lineage>
</organism>
<accession>A0A813GES2</accession>
<sequence length="727" mass="77466">MSTETAQLSFAQQLEQAAEEKREEPEAPTPPQRPPPRKTEGLGARAALNSLRNLGPVAQFVRWSQGGAAQNAIASEPETPRLPVTSSSQPNLPSVAKPPATPAPPSGGRRPSSLGRRSASATPTPREERAQSSQSARESSPSSLPLVRPATPTKPEAPQSARASTIRRSYQMTPREQEAQVRQEASSRQLERAMAGEERRPADGPMDSPVPRRPRSKSGRSAEVSQSAPAAPMARANSEGAGRSALSASSNFREIMEVQGNAQKLLEAVFEITITEEAAVSILDSYPELVWLANCLRRCPLPPGWTAVEAGQGRLKYVDMGTGASAETSPLMPRFADLGRLMLHWRQNPSAEADVAAALAAKRDQDLEDAARARKVWKGPHTDPKSGSDFWHCAATGRSTWGDPGMAAEFLARISDRLMKALPTPAPTTGKTSAEPTAPAEPAKSAEAVSGADIWQAEPDGSGDDTPPGSPQAKVPKRSPSRSVTVQDRPQTPLVQRQAEVREMMASLVTGKLPPADGPSQQRLSRPRPGTPGKQPAGPAPSNPQPPNAPRGPRSSVSEPTLTQVASELSEDMRSRQRSQSRDDGPTSSRVVPGAHLTSEMPVDSYTRHEVLWACSCPVVARLRMTLASLSVVDLVVQIPLNASEVAQTHWRHAGRAAIEKMRDSRSAAVPAHRRVMTAPVCRRLVSEMAIALSPAPTAGGTDRPPTSGGRPSTGGRRATASAEHLF</sequence>
<evidence type="ECO:0000259" key="2">
    <source>
        <dbReference type="PROSITE" id="PS50020"/>
    </source>
</evidence>
<feature type="compositionally biased region" description="Low complexity" evidence="1">
    <location>
        <begin position="106"/>
        <end position="121"/>
    </location>
</feature>
<dbReference type="PROSITE" id="PS50020">
    <property type="entry name" value="WW_DOMAIN_2"/>
    <property type="match status" value="1"/>
</dbReference>
<feature type="region of interest" description="Disordered" evidence="1">
    <location>
        <begin position="422"/>
        <end position="494"/>
    </location>
</feature>
<feature type="domain" description="WW" evidence="2">
    <location>
        <begin position="299"/>
        <end position="332"/>
    </location>
</feature>
<feature type="compositionally biased region" description="Low complexity" evidence="1">
    <location>
        <begin position="431"/>
        <end position="448"/>
    </location>
</feature>
<keyword evidence="4" id="KW-1185">Reference proteome</keyword>
<feature type="region of interest" description="Disordered" evidence="1">
    <location>
        <begin position="67"/>
        <end position="242"/>
    </location>
</feature>
<feature type="compositionally biased region" description="Polar residues" evidence="1">
    <location>
        <begin position="481"/>
        <end position="494"/>
    </location>
</feature>
<feature type="region of interest" description="Disordered" evidence="1">
    <location>
        <begin position="693"/>
        <end position="727"/>
    </location>
</feature>
<comment type="caution">
    <text evidence="3">The sequence shown here is derived from an EMBL/GenBank/DDBJ whole genome shotgun (WGS) entry which is preliminary data.</text>
</comment>
<evidence type="ECO:0000256" key="1">
    <source>
        <dbReference type="SAM" id="MobiDB-lite"/>
    </source>
</evidence>
<feature type="compositionally biased region" description="Basic and acidic residues" evidence="1">
    <location>
        <begin position="571"/>
        <end position="585"/>
    </location>
</feature>
<reference evidence="3" key="1">
    <citation type="submission" date="2021-02" db="EMBL/GenBank/DDBJ databases">
        <authorList>
            <person name="Dougan E. K."/>
            <person name="Rhodes N."/>
            <person name="Thang M."/>
            <person name="Chan C."/>
        </authorList>
    </citation>
    <scope>NUCLEOTIDE SEQUENCE</scope>
</reference>
<evidence type="ECO:0000313" key="4">
    <source>
        <dbReference type="Proteomes" id="UP000654075"/>
    </source>
</evidence>
<feature type="region of interest" description="Disordered" evidence="1">
    <location>
        <begin position="1"/>
        <end position="47"/>
    </location>
</feature>
<feature type="region of interest" description="Disordered" evidence="1">
    <location>
        <begin position="510"/>
        <end position="596"/>
    </location>
</feature>
<feature type="compositionally biased region" description="Basic and acidic residues" evidence="1">
    <location>
        <begin position="189"/>
        <end position="202"/>
    </location>
</feature>
<name>A0A813GES2_POLGL</name>
<dbReference type="EMBL" id="CAJNNV010028480">
    <property type="protein sequence ID" value="CAE8624757.1"/>
    <property type="molecule type" value="Genomic_DNA"/>
</dbReference>
<feature type="compositionally biased region" description="Pro residues" evidence="1">
    <location>
        <begin position="538"/>
        <end position="550"/>
    </location>
</feature>
<feature type="compositionally biased region" description="Polar residues" evidence="1">
    <location>
        <begin position="161"/>
        <end position="174"/>
    </location>
</feature>